<evidence type="ECO:0000256" key="9">
    <source>
        <dbReference type="SAM" id="Phobius"/>
    </source>
</evidence>
<gene>
    <name evidence="11" type="primary">bepG</name>
    <name evidence="11" type="ORF">SMSP2_00020</name>
</gene>
<dbReference type="PANTHER" id="PTHR32063">
    <property type="match status" value="1"/>
</dbReference>
<dbReference type="PROSITE" id="PS50156">
    <property type="entry name" value="SSD"/>
    <property type="match status" value="1"/>
</dbReference>
<dbReference type="SUPFAM" id="SSF82866">
    <property type="entry name" value="Multidrug efflux transporter AcrB transmembrane domain"/>
    <property type="match status" value="2"/>
</dbReference>
<dbReference type="Gene3D" id="3.30.70.1430">
    <property type="entry name" value="Multidrug efflux transporter AcrB pore domain"/>
    <property type="match status" value="2"/>
</dbReference>
<keyword evidence="12" id="KW-1185">Reference proteome</keyword>
<dbReference type="Gene3D" id="3.30.2090.10">
    <property type="entry name" value="Multidrug efflux transporter AcrB TolC docking domain, DN and DC subdomains"/>
    <property type="match status" value="2"/>
</dbReference>
<keyword evidence="8 9" id="KW-0472">Membrane</keyword>
<dbReference type="OrthoDB" id="220575at2"/>
<feature type="transmembrane region" description="Helical" evidence="9">
    <location>
        <begin position="972"/>
        <end position="992"/>
    </location>
</feature>
<dbReference type="Gene3D" id="1.20.1640.10">
    <property type="entry name" value="Multidrug efflux transporter AcrB transmembrane domain"/>
    <property type="match status" value="2"/>
</dbReference>
<feature type="transmembrane region" description="Helical" evidence="9">
    <location>
        <begin position="894"/>
        <end position="915"/>
    </location>
</feature>
<dbReference type="SUPFAM" id="SSF82714">
    <property type="entry name" value="Multidrug efflux transporter AcrB TolC docking domain, DN and DC subdomains"/>
    <property type="match status" value="2"/>
</dbReference>
<dbReference type="PANTHER" id="PTHR32063:SF24">
    <property type="entry name" value="CATION EFFLUX SYSTEM (ACRB_ACRD_ACRF FAMILY)"/>
    <property type="match status" value="1"/>
</dbReference>
<feature type="transmembrane region" description="Helical" evidence="9">
    <location>
        <begin position="342"/>
        <end position="361"/>
    </location>
</feature>
<feature type="transmembrane region" description="Helical" evidence="9">
    <location>
        <begin position="440"/>
        <end position="460"/>
    </location>
</feature>
<keyword evidence="6 9" id="KW-0812">Transmembrane</keyword>
<dbReference type="AlphaFoldDB" id="A0A1Q2MAK0"/>
<dbReference type="FunFam" id="3.30.70.1430:FF:000001">
    <property type="entry name" value="Efflux pump membrane transporter"/>
    <property type="match status" value="1"/>
</dbReference>
<dbReference type="PRINTS" id="PR00702">
    <property type="entry name" value="ACRIFLAVINRP"/>
</dbReference>
<keyword evidence="4" id="KW-1003">Cell membrane</keyword>
<dbReference type="Gene3D" id="3.30.70.1440">
    <property type="entry name" value="Multidrug efflux transporter AcrB pore domain"/>
    <property type="match status" value="1"/>
</dbReference>
<evidence type="ECO:0000256" key="8">
    <source>
        <dbReference type="ARBA" id="ARBA00023136"/>
    </source>
</evidence>
<dbReference type="STRING" id="1851148.SMSP2_00020"/>
<feature type="transmembrane region" description="Helical" evidence="9">
    <location>
        <begin position="368"/>
        <end position="389"/>
    </location>
</feature>
<evidence type="ECO:0000313" key="12">
    <source>
        <dbReference type="Proteomes" id="UP000188181"/>
    </source>
</evidence>
<evidence type="ECO:0000313" key="11">
    <source>
        <dbReference type="EMBL" id="AQQ69690.1"/>
    </source>
</evidence>
<protein>
    <submittedName>
        <fullName evidence="11">Efflux pump membrane transporter BepG</fullName>
    </submittedName>
</protein>
<sequence>MFSKFFIDRPIFASVISIVIVLVGLISIPMLPVEKTPDIAPPTIMIMTSYPGASAEVIADTVITPLEESINGVDDMLYMSSDSSDNGTGMIMITFKVGTDIDIANVLVQNRVSQAEPLLPEEVVRNGITIRKRSSNISMLLGFYSPDGRYDDIYLSNFINLKVKDAIARSEGVGEIEVFGSKDYGMRIWLDPTKLRARGVTANDVVSVIRQQNIQVAAGQIGGMPSPDDQQFQYTIKTLGRLSTVEQFEDIIVRNEPGGRLLRVGDLARVELGSQDYFWSVKLNGEPAVAVAIYATPGANALEVVKGVRNVLEELSPSFPEGVAYSEPYNPTLFVEESIKEVFWTLLSVIGLVVLTVFVFLEDWRATLIPAVTIPVSLIGTMAVLLSFGMTVNTLSLFGLVLAIGIVVDDAVVVVENCVRIITDEKLPPREAAIKAMKQVTGPVVATTLVLLAVFVPTILSGGITGKLYQQFAITLSVAVCFSTLNALTLSPALCSVLLHDSSQKHGKFFGWFDRLLRSTTSVYANIVKVIVRRTLIVLLLFAIFTVLAITGFGALPTGFLPDEDEGLIMIGVRLPDGATVLRTEQVMGRINAIMQETEGVANYAAISGFSLLDSAIAPNGGACFVTLEPWEKRQDPNLHASKIAQRLQAKLSQIPDALCLALQPPPIQGLGMAGGFEVQIQDRGGAGVHSLAQMGNDFVHNAMNDEVITRLNSTLQVSVPQLYIDVDRTKVETLDVPLNSVFSTLQTFLGSTYVNDFNIYGRTFKVIAQAEPRFRDSAEDIGELEVRNRTGQMLPIKTLATVKDISGPQSIKRYNMYPSTTITGVPKPGYSSGQAIERVRKILDEQLPPSMGYEWSGMSLQEIEAGGKTVYIFLLAALFAYLFLAAQYESWAIPLAIVLAVPLGLLGAVGYTWLRMMDNNIYMQMGVVLLVGVVCKTAILLVEFAKQLHEEDGHSIHESAVLAARLRFRPILMTAFTTALGMLPLVVATGAGATARQALGTSVFGGMVVATLLGVFMIPVFYVAVQSSKEKAIELEHHAMDAIHHYDKAETEWPR</sequence>
<dbReference type="InterPro" id="IPR004764">
    <property type="entry name" value="MdtF-like"/>
</dbReference>
<dbReference type="InterPro" id="IPR001036">
    <property type="entry name" value="Acrflvin-R"/>
</dbReference>
<evidence type="ECO:0000256" key="6">
    <source>
        <dbReference type="ARBA" id="ARBA00022692"/>
    </source>
</evidence>
<accession>A0A1Q2MAK0</accession>
<name>A0A1Q2MAK0_9BACT</name>
<dbReference type="NCBIfam" id="TIGR00915">
    <property type="entry name" value="2A0602"/>
    <property type="match status" value="1"/>
</dbReference>
<comment type="similarity">
    <text evidence="2">Belongs to the resistance-nodulation-cell division (RND) (TC 2.A.6) family.</text>
</comment>
<dbReference type="InterPro" id="IPR027463">
    <property type="entry name" value="AcrB_DN_DC_subdom"/>
</dbReference>
<dbReference type="InterPro" id="IPR000731">
    <property type="entry name" value="SSD"/>
</dbReference>
<evidence type="ECO:0000256" key="7">
    <source>
        <dbReference type="ARBA" id="ARBA00022989"/>
    </source>
</evidence>
<keyword evidence="7 9" id="KW-1133">Transmembrane helix</keyword>
<evidence type="ECO:0000256" key="3">
    <source>
        <dbReference type="ARBA" id="ARBA00022448"/>
    </source>
</evidence>
<feature type="domain" description="SSD" evidence="10">
    <location>
        <begin position="372"/>
        <end position="497"/>
    </location>
</feature>
<feature type="transmembrane region" description="Helical" evidence="9">
    <location>
        <begin position="1004"/>
        <end position="1026"/>
    </location>
</feature>
<feature type="transmembrane region" description="Helical" evidence="9">
    <location>
        <begin position="921"/>
        <end position="943"/>
    </location>
</feature>
<reference evidence="12" key="1">
    <citation type="submission" date="2017-02" db="EMBL/GenBank/DDBJ databases">
        <title>Comparative genomics and description of representatives of a novel lineage of planctomycetes thriving in anoxic sediments.</title>
        <authorList>
            <person name="Spring S."/>
            <person name="Bunk B."/>
            <person name="Sproer C."/>
        </authorList>
    </citation>
    <scope>NUCLEOTIDE SEQUENCE [LARGE SCALE GENOMIC DNA]</scope>
    <source>
        <strain evidence="12">SM-Chi-D1</strain>
    </source>
</reference>
<dbReference type="Gene3D" id="3.30.70.1320">
    <property type="entry name" value="Multidrug efflux transporter AcrB pore domain like"/>
    <property type="match status" value="1"/>
</dbReference>
<dbReference type="KEGG" id="pbas:SMSP2_00020"/>
<evidence type="ECO:0000256" key="2">
    <source>
        <dbReference type="ARBA" id="ARBA00010942"/>
    </source>
</evidence>
<keyword evidence="5" id="KW-0997">Cell inner membrane</keyword>
<keyword evidence="3" id="KW-0813">Transport</keyword>
<dbReference type="EMBL" id="CP019646">
    <property type="protein sequence ID" value="AQQ69690.1"/>
    <property type="molecule type" value="Genomic_DNA"/>
</dbReference>
<dbReference type="Pfam" id="PF00873">
    <property type="entry name" value="ACR_tran"/>
    <property type="match status" value="1"/>
</dbReference>
<evidence type="ECO:0000256" key="1">
    <source>
        <dbReference type="ARBA" id="ARBA00004429"/>
    </source>
</evidence>
<feature type="transmembrane region" description="Helical" evidence="9">
    <location>
        <begin position="12"/>
        <end position="31"/>
    </location>
</feature>
<dbReference type="GO" id="GO:0015562">
    <property type="term" value="F:efflux transmembrane transporter activity"/>
    <property type="evidence" value="ECO:0007669"/>
    <property type="project" value="InterPro"/>
</dbReference>
<dbReference type="SUPFAM" id="SSF82693">
    <property type="entry name" value="Multidrug efflux transporter AcrB pore domain, PN1, PN2, PC1 and PC2 subdomains"/>
    <property type="match status" value="4"/>
</dbReference>
<feature type="transmembrane region" description="Helical" evidence="9">
    <location>
        <begin position="472"/>
        <end position="499"/>
    </location>
</feature>
<dbReference type="Proteomes" id="UP000188181">
    <property type="component" value="Chromosome"/>
</dbReference>
<comment type="subcellular location">
    <subcellularLocation>
        <location evidence="1">Cell inner membrane</location>
        <topology evidence="1">Multi-pass membrane protein</topology>
    </subcellularLocation>
</comment>
<dbReference type="FunFam" id="1.20.1640.10:FF:000001">
    <property type="entry name" value="Efflux pump membrane transporter"/>
    <property type="match status" value="1"/>
</dbReference>
<evidence type="ECO:0000256" key="5">
    <source>
        <dbReference type="ARBA" id="ARBA00022519"/>
    </source>
</evidence>
<dbReference type="GO" id="GO:0042910">
    <property type="term" value="F:xenobiotic transmembrane transporter activity"/>
    <property type="evidence" value="ECO:0007669"/>
    <property type="project" value="TreeGrafter"/>
</dbReference>
<feature type="transmembrane region" description="Helical" evidence="9">
    <location>
        <begin position="395"/>
        <end position="419"/>
    </location>
</feature>
<evidence type="ECO:0000256" key="4">
    <source>
        <dbReference type="ARBA" id="ARBA00022475"/>
    </source>
</evidence>
<dbReference type="GO" id="GO:0009636">
    <property type="term" value="P:response to toxic substance"/>
    <property type="evidence" value="ECO:0007669"/>
    <property type="project" value="UniProtKB-ARBA"/>
</dbReference>
<evidence type="ECO:0000259" key="10">
    <source>
        <dbReference type="PROSITE" id="PS50156"/>
    </source>
</evidence>
<feature type="transmembrane region" description="Helical" evidence="9">
    <location>
        <begin position="536"/>
        <end position="556"/>
    </location>
</feature>
<feature type="transmembrane region" description="Helical" evidence="9">
    <location>
        <begin position="870"/>
        <end position="887"/>
    </location>
</feature>
<organism evidence="11 12">
    <name type="scientific">Limihaloglobus sulfuriphilus</name>
    <dbReference type="NCBI Taxonomy" id="1851148"/>
    <lineage>
        <taxon>Bacteria</taxon>
        <taxon>Pseudomonadati</taxon>
        <taxon>Planctomycetota</taxon>
        <taxon>Phycisphaerae</taxon>
        <taxon>Sedimentisphaerales</taxon>
        <taxon>Sedimentisphaeraceae</taxon>
        <taxon>Limihaloglobus</taxon>
    </lineage>
</organism>
<dbReference type="RefSeq" id="WP_146682004.1">
    <property type="nucleotide sequence ID" value="NZ_CP019646.1"/>
</dbReference>
<proteinExistence type="inferred from homology"/>
<dbReference type="NCBIfam" id="NF000282">
    <property type="entry name" value="RND_permease_1"/>
    <property type="match status" value="1"/>
</dbReference>
<dbReference type="GO" id="GO:0005886">
    <property type="term" value="C:plasma membrane"/>
    <property type="evidence" value="ECO:0007669"/>
    <property type="project" value="UniProtKB-SubCell"/>
</dbReference>